<dbReference type="PROSITE" id="PS00893">
    <property type="entry name" value="NUDIX_BOX"/>
    <property type="match status" value="1"/>
</dbReference>
<dbReference type="Proteomes" id="UP000886757">
    <property type="component" value="Unassembled WGS sequence"/>
</dbReference>
<name>A0A9D1DAB8_9FIRM</name>
<feature type="domain" description="Nudix hydrolase" evidence="3">
    <location>
        <begin position="50"/>
        <end position="187"/>
    </location>
</feature>
<dbReference type="SUPFAM" id="SSF55811">
    <property type="entry name" value="Nudix"/>
    <property type="match status" value="1"/>
</dbReference>
<keyword evidence="1 2" id="KW-0378">Hydrolase</keyword>
<dbReference type="PANTHER" id="PTHR11839:SF1">
    <property type="entry name" value="ADP-SUGAR PYROPHOSPHATASE"/>
    <property type="match status" value="1"/>
</dbReference>
<dbReference type="CDD" id="cd03424">
    <property type="entry name" value="NUDIX_ADPRase_Nudt5_UGPPase_Nudt14"/>
    <property type="match status" value="1"/>
</dbReference>
<dbReference type="PROSITE" id="PS51462">
    <property type="entry name" value="NUDIX"/>
    <property type="match status" value="1"/>
</dbReference>
<comment type="similarity">
    <text evidence="2">Belongs to the Nudix hydrolase family.</text>
</comment>
<evidence type="ECO:0000256" key="2">
    <source>
        <dbReference type="RuleBase" id="RU003476"/>
    </source>
</evidence>
<evidence type="ECO:0000256" key="1">
    <source>
        <dbReference type="ARBA" id="ARBA00022801"/>
    </source>
</evidence>
<reference evidence="4" key="2">
    <citation type="journal article" date="2021" name="PeerJ">
        <title>Extensive microbial diversity within the chicken gut microbiome revealed by metagenomics and culture.</title>
        <authorList>
            <person name="Gilroy R."/>
            <person name="Ravi A."/>
            <person name="Getino M."/>
            <person name="Pursley I."/>
            <person name="Horton D.L."/>
            <person name="Alikhan N.F."/>
            <person name="Baker D."/>
            <person name="Gharbi K."/>
            <person name="Hall N."/>
            <person name="Watson M."/>
            <person name="Adriaenssens E.M."/>
            <person name="Foster-Nyarko E."/>
            <person name="Jarju S."/>
            <person name="Secka A."/>
            <person name="Antonio M."/>
            <person name="Oren A."/>
            <person name="Chaudhuri R.R."/>
            <person name="La Ragione R."/>
            <person name="Hildebrand F."/>
            <person name="Pallen M.J."/>
        </authorList>
    </citation>
    <scope>NUCLEOTIDE SEQUENCE</scope>
    <source>
        <strain evidence="4">ChiSjej4B22-8148</strain>
    </source>
</reference>
<dbReference type="Gene3D" id="3.90.79.10">
    <property type="entry name" value="Nucleoside Triphosphate Pyrophosphohydrolase"/>
    <property type="match status" value="1"/>
</dbReference>
<dbReference type="Pfam" id="PF00293">
    <property type="entry name" value="NUDIX"/>
    <property type="match status" value="1"/>
</dbReference>
<dbReference type="AlphaFoldDB" id="A0A9D1DAB8"/>
<proteinExistence type="inferred from homology"/>
<dbReference type="InterPro" id="IPR015797">
    <property type="entry name" value="NUDIX_hydrolase-like_dom_sf"/>
</dbReference>
<comment type="caution">
    <text evidence="4">The sequence shown here is derived from an EMBL/GenBank/DDBJ whole genome shotgun (WGS) entry which is preliminary data.</text>
</comment>
<organism evidence="4 5">
    <name type="scientific">Candidatus Choladousia intestinavium</name>
    <dbReference type="NCBI Taxonomy" id="2840727"/>
    <lineage>
        <taxon>Bacteria</taxon>
        <taxon>Bacillati</taxon>
        <taxon>Bacillota</taxon>
        <taxon>Clostridia</taxon>
        <taxon>Lachnospirales</taxon>
        <taxon>Lachnospiraceae</taxon>
        <taxon>Lachnospiraceae incertae sedis</taxon>
        <taxon>Candidatus Choladousia</taxon>
    </lineage>
</organism>
<dbReference type="PANTHER" id="PTHR11839">
    <property type="entry name" value="UDP/ADP-SUGAR PYROPHOSPHATASE"/>
    <property type="match status" value="1"/>
</dbReference>
<reference evidence="4" key="1">
    <citation type="submission" date="2020-10" db="EMBL/GenBank/DDBJ databases">
        <authorList>
            <person name="Gilroy R."/>
        </authorList>
    </citation>
    <scope>NUCLEOTIDE SEQUENCE</scope>
    <source>
        <strain evidence="4">ChiSjej4B22-8148</strain>
    </source>
</reference>
<evidence type="ECO:0000313" key="4">
    <source>
        <dbReference type="EMBL" id="HIR14776.1"/>
    </source>
</evidence>
<dbReference type="InterPro" id="IPR020084">
    <property type="entry name" value="NUDIX_hydrolase_CS"/>
</dbReference>
<evidence type="ECO:0000313" key="5">
    <source>
        <dbReference type="Proteomes" id="UP000886757"/>
    </source>
</evidence>
<accession>A0A9D1DAB8</accession>
<dbReference type="PRINTS" id="PR00502">
    <property type="entry name" value="NUDIXFAMILY"/>
</dbReference>
<sequence length="208" mass="24083">MPKIHGIKKLTENPFVNLYHLQVENRKGNPGSYYVASRAKTLQELELNTRKQSPDGVLIYSLYGENADRVVLVRQYRYSIDDYIYEFPAGLVEPGENFREAAVRELREETGLTLTPLSVDEKFEKPYYTTIGMTDESCCTVYGYASGQVNLDRLEDSEELEVVLADRREVDRILREERVAIMCSYMLMHFLHDREPFAFLKSSEITDS</sequence>
<evidence type="ECO:0000259" key="3">
    <source>
        <dbReference type="PROSITE" id="PS51462"/>
    </source>
</evidence>
<protein>
    <submittedName>
        <fullName evidence="4">NUDIX hydrolase</fullName>
    </submittedName>
</protein>
<dbReference type="GO" id="GO:0016462">
    <property type="term" value="F:pyrophosphatase activity"/>
    <property type="evidence" value="ECO:0007669"/>
    <property type="project" value="UniProtKB-ARBA"/>
</dbReference>
<gene>
    <name evidence="4" type="ORF">IAB31_12740</name>
</gene>
<dbReference type="GO" id="GO:0006753">
    <property type="term" value="P:nucleoside phosphate metabolic process"/>
    <property type="evidence" value="ECO:0007669"/>
    <property type="project" value="TreeGrafter"/>
</dbReference>
<dbReference type="InterPro" id="IPR020476">
    <property type="entry name" value="Nudix_hydrolase"/>
</dbReference>
<dbReference type="EMBL" id="DVGK01000148">
    <property type="protein sequence ID" value="HIR14776.1"/>
    <property type="molecule type" value="Genomic_DNA"/>
</dbReference>
<dbReference type="InterPro" id="IPR000086">
    <property type="entry name" value="NUDIX_hydrolase_dom"/>
</dbReference>
<dbReference type="GO" id="GO:0019693">
    <property type="term" value="P:ribose phosphate metabolic process"/>
    <property type="evidence" value="ECO:0007669"/>
    <property type="project" value="TreeGrafter"/>
</dbReference>